<organism evidence="2 3">
    <name type="scientific">Citrobacter koseri</name>
    <name type="common">Citrobacter diversus</name>
    <dbReference type="NCBI Taxonomy" id="545"/>
    <lineage>
        <taxon>Bacteria</taxon>
        <taxon>Pseudomonadati</taxon>
        <taxon>Pseudomonadota</taxon>
        <taxon>Gammaproteobacteria</taxon>
        <taxon>Enterobacterales</taxon>
        <taxon>Enterobacteriaceae</taxon>
        <taxon>Citrobacter</taxon>
    </lineage>
</organism>
<proteinExistence type="predicted"/>
<gene>
    <name evidence="2" type="ORF">NCTC11075_00039</name>
</gene>
<dbReference type="SUPFAM" id="SSF51735">
    <property type="entry name" value="NAD(P)-binding Rossmann-fold domains"/>
    <property type="match status" value="1"/>
</dbReference>
<dbReference type="Proteomes" id="UP000270272">
    <property type="component" value="Chromosome"/>
</dbReference>
<sequence length="85" mass="9295">MGLTTVQALKGVYNVKEVIVADRIDERLEMAKESGADWVINNGQQSLQDFLDEKGLKPTLIVDAACHPSILQEAISLASPPRALY</sequence>
<dbReference type="EMBL" id="LR134204">
    <property type="protein sequence ID" value="VEB83145.1"/>
    <property type="molecule type" value="Genomic_DNA"/>
</dbReference>
<evidence type="ECO:0000313" key="3">
    <source>
        <dbReference type="Proteomes" id="UP000270272"/>
    </source>
</evidence>
<dbReference type="InterPro" id="IPR036291">
    <property type="entry name" value="NAD(P)-bd_dom_sf"/>
</dbReference>
<name>A0A3S4M3Z2_CITKO</name>
<evidence type="ECO:0000259" key="1">
    <source>
        <dbReference type="Pfam" id="PF00107"/>
    </source>
</evidence>
<dbReference type="Gene3D" id="3.40.50.720">
    <property type="entry name" value="NAD(P)-binding Rossmann-like Domain"/>
    <property type="match status" value="1"/>
</dbReference>
<feature type="domain" description="Alcohol dehydrogenase-like C-terminal" evidence="1">
    <location>
        <begin position="2"/>
        <end position="79"/>
    </location>
</feature>
<reference evidence="2 3" key="1">
    <citation type="submission" date="2018-12" db="EMBL/GenBank/DDBJ databases">
        <authorList>
            <consortium name="Pathogen Informatics"/>
        </authorList>
    </citation>
    <scope>NUCLEOTIDE SEQUENCE [LARGE SCALE GENOMIC DNA]</scope>
    <source>
        <strain evidence="2 3">NCTC11075</strain>
    </source>
</reference>
<evidence type="ECO:0000313" key="2">
    <source>
        <dbReference type="EMBL" id="VEB83145.1"/>
    </source>
</evidence>
<protein>
    <submittedName>
        <fullName evidence="2">Putative dehydrogenase</fullName>
    </submittedName>
</protein>
<dbReference type="InterPro" id="IPR013149">
    <property type="entry name" value="ADH-like_C"/>
</dbReference>
<accession>A0A3S4M3Z2</accession>
<dbReference type="AlphaFoldDB" id="A0A3S4M3Z2"/>
<dbReference type="Pfam" id="PF00107">
    <property type="entry name" value="ADH_zinc_N"/>
    <property type="match status" value="1"/>
</dbReference>